<dbReference type="GO" id="GO:0046872">
    <property type="term" value="F:metal ion binding"/>
    <property type="evidence" value="ECO:0007669"/>
    <property type="project" value="UniProtKB-KW"/>
</dbReference>
<dbReference type="Pfam" id="PF12776">
    <property type="entry name" value="Myb_DNA-bind_3"/>
    <property type="match status" value="1"/>
</dbReference>
<name>Q2R337_ORYSJ</name>
<evidence type="ECO:0000259" key="3">
    <source>
        <dbReference type="Pfam" id="PF26138"/>
    </source>
</evidence>
<evidence type="ECO:0000313" key="4">
    <source>
        <dbReference type="EMBL" id="ABA94103.1"/>
    </source>
</evidence>
<reference evidence="4" key="3">
    <citation type="submission" date="2006-01" db="EMBL/GenBank/DDBJ databases">
        <authorList>
            <person name="Buell R."/>
        </authorList>
    </citation>
    <scope>NUCLEOTIDE SEQUENCE</scope>
</reference>
<dbReference type="Pfam" id="PF26138">
    <property type="entry name" value="DUF8040"/>
    <property type="match status" value="1"/>
</dbReference>
<protein>
    <submittedName>
        <fullName evidence="4">Transposon protein, putative, CACTA, En/Spm sub-class</fullName>
    </submittedName>
</protein>
<reference evidence="4" key="1">
    <citation type="journal article" date="2005" name="BMC Biol.">
        <title>The sequence of rice chromosomes 11 and 12, rich in disease resistance genes and recent gene duplications.</title>
        <authorList>
            <consortium name="The rice chromosomes 11 and 12 sequencing consortia"/>
        </authorList>
    </citation>
    <scope>NUCLEOTIDE SEQUENCE [LARGE SCALE GENOMIC DNA]</scope>
</reference>
<organism evidence="4">
    <name type="scientific">Oryza sativa subsp. japonica</name>
    <name type="common">Rice</name>
    <dbReference type="NCBI Taxonomy" id="39947"/>
    <lineage>
        <taxon>Eukaryota</taxon>
        <taxon>Viridiplantae</taxon>
        <taxon>Streptophyta</taxon>
        <taxon>Embryophyta</taxon>
        <taxon>Tracheophyta</taxon>
        <taxon>Spermatophyta</taxon>
        <taxon>Magnoliopsida</taxon>
        <taxon>Liliopsida</taxon>
        <taxon>Poales</taxon>
        <taxon>Poaceae</taxon>
        <taxon>BOP clade</taxon>
        <taxon>Oryzoideae</taxon>
        <taxon>Oryzeae</taxon>
        <taxon>Oryzinae</taxon>
        <taxon>Oryza</taxon>
        <taxon>Oryza sativa</taxon>
    </lineage>
</organism>
<dbReference type="AlphaFoldDB" id="Q2R337"/>
<dbReference type="PANTHER" id="PTHR47127">
    <property type="entry name" value="10A19I.15"/>
    <property type="match status" value="1"/>
</dbReference>
<feature type="domain" description="DUF8040" evidence="3">
    <location>
        <begin position="15"/>
        <end position="87"/>
    </location>
</feature>
<feature type="region of interest" description="Disordered" evidence="1">
    <location>
        <begin position="342"/>
        <end position="373"/>
    </location>
</feature>
<sequence>MSERDIARQSNLRFIYHTDDTNCLNQLRMRRAPFFQLCNLLRERELLRDIIHSSVEEQVAMFLLVVGHNHRFRALQPTFRRGRKGVTTQNMMAAVDFDLRFTYVLAGWEGSAHDALILADALERDDGLSVPPGKFYLVDAGYAARPGFLPPYRGMAEAGGGNGAQGGHQGALRWTTNMSSFMLRRMVELIAQGVKTDKGFKEVHLNQVARTVSDRYGFEISGTQVYNHLRKWRTRWVRITRLKDISGALWDDTLSMIVLDEEHYMLYIKDHAKDAEYLNVPLENYTQMQIIFGNGQATGRFAMGSNEALGNPPDMADSALGPLDGIIGDVIAAGPSGVGVEGGGTAARASGVGPTSDEPTGGSNPDKKRKRTPALAEGEVALITNMTDSVNNVASTILATTHTEVQPDLENSVMDLHYHLNHHIAKYT</sequence>
<dbReference type="InterPro" id="IPR024752">
    <property type="entry name" value="Myb/SANT-like_dom"/>
</dbReference>
<evidence type="ECO:0000259" key="2">
    <source>
        <dbReference type="Pfam" id="PF12776"/>
    </source>
</evidence>
<proteinExistence type="predicted"/>
<dbReference type="InterPro" id="IPR058353">
    <property type="entry name" value="DUF8040"/>
</dbReference>
<dbReference type="EMBL" id="DP000010">
    <property type="protein sequence ID" value="ABA94103.1"/>
    <property type="molecule type" value="Genomic_DNA"/>
</dbReference>
<feature type="domain" description="Myb/SANT-like" evidence="2">
    <location>
        <begin position="173"/>
        <end position="264"/>
    </location>
</feature>
<gene>
    <name evidence="4" type="ordered locus">LOC_Os11g33260</name>
</gene>
<accession>Q2R337</accession>
<reference evidence="4" key="2">
    <citation type="submission" date="2005-04" db="EMBL/GenBank/DDBJ databases">
        <authorList>
            <person name="Buell C.R."/>
            <person name="Wing R.A."/>
            <person name="McCombie W.A."/>
            <person name="Ouyang S."/>
        </authorList>
    </citation>
    <scope>NUCLEOTIDE SEQUENCE</scope>
</reference>
<evidence type="ECO:0000256" key="1">
    <source>
        <dbReference type="SAM" id="MobiDB-lite"/>
    </source>
</evidence>